<evidence type="ECO:0000256" key="10">
    <source>
        <dbReference type="RuleBase" id="RU003435"/>
    </source>
</evidence>
<keyword evidence="9" id="KW-0496">Mitochondrion</keyword>
<comment type="subcellular location">
    <subcellularLocation>
        <location evidence="1">Mitochondrion</location>
    </subcellularLocation>
</comment>
<evidence type="ECO:0000259" key="11">
    <source>
        <dbReference type="Pfam" id="PF01432"/>
    </source>
</evidence>
<comment type="cofactor">
    <cofactor evidence="10">
        <name>Zn(2+)</name>
        <dbReference type="ChEBI" id="CHEBI:29105"/>
    </cofactor>
    <text evidence="10">Binds 1 zinc ion.</text>
</comment>
<dbReference type="PANTHER" id="PTHR11804:SF79">
    <property type="entry name" value="MITOCHONDRIAL INTERMEDIATE PEPTIDASE"/>
    <property type="match status" value="1"/>
</dbReference>
<keyword evidence="4 10" id="KW-0479">Metal-binding</keyword>
<evidence type="ECO:0000256" key="7">
    <source>
        <dbReference type="ARBA" id="ARBA00022946"/>
    </source>
</evidence>
<evidence type="ECO:0000256" key="5">
    <source>
        <dbReference type="ARBA" id="ARBA00022801"/>
    </source>
</evidence>
<protein>
    <recommendedName>
        <fullName evidence="11">Peptidase M3A/M3B catalytic domain-containing protein</fullName>
    </recommendedName>
</protein>
<evidence type="ECO:0000256" key="9">
    <source>
        <dbReference type="ARBA" id="ARBA00023128"/>
    </source>
</evidence>
<evidence type="ECO:0000256" key="8">
    <source>
        <dbReference type="ARBA" id="ARBA00023049"/>
    </source>
</evidence>
<dbReference type="GO" id="GO:0005739">
    <property type="term" value="C:mitochondrion"/>
    <property type="evidence" value="ECO:0007669"/>
    <property type="project" value="UniProtKB-SubCell"/>
</dbReference>
<gene>
    <name evidence="12" type="ORF">TDIB3V08_LOCUS11188</name>
</gene>
<evidence type="ECO:0000256" key="2">
    <source>
        <dbReference type="ARBA" id="ARBA00006040"/>
    </source>
</evidence>
<evidence type="ECO:0000313" key="12">
    <source>
        <dbReference type="EMBL" id="CAD7205033.1"/>
    </source>
</evidence>
<proteinExistence type="inferred from homology"/>
<dbReference type="InterPro" id="IPR045090">
    <property type="entry name" value="Pept_M3A_M3B"/>
</dbReference>
<dbReference type="InterPro" id="IPR024079">
    <property type="entry name" value="MetalloPept_cat_dom_sf"/>
</dbReference>
<dbReference type="GO" id="GO:0006627">
    <property type="term" value="P:protein processing involved in protein targeting to mitochondrion"/>
    <property type="evidence" value="ECO:0007669"/>
    <property type="project" value="TreeGrafter"/>
</dbReference>
<feature type="domain" description="Peptidase M3A/M3B catalytic" evidence="11">
    <location>
        <begin position="246"/>
        <end position="681"/>
    </location>
</feature>
<evidence type="ECO:0000256" key="1">
    <source>
        <dbReference type="ARBA" id="ARBA00004173"/>
    </source>
</evidence>
<dbReference type="FunFam" id="3.40.390.10:FF:000013">
    <property type="entry name" value="Mitochondrial intermediate peptidase"/>
    <property type="match status" value="1"/>
</dbReference>
<accession>A0A7R8VUI3</accession>
<dbReference type="InterPro" id="IPR024077">
    <property type="entry name" value="Neurolysin/TOP_dom2"/>
</dbReference>
<evidence type="ECO:0000256" key="6">
    <source>
        <dbReference type="ARBA" id="ARBA00022833"/>
    </source>
</evidence>
<dbReference type="Pfam" id="PF01432">
    <property type="entry name" value="Peptidase_M3"/>
    <property type="match status" value="1"/>
</dbReference>
<keyword evidence="8 10" id="KW-0482">Metalloprotease</keyword>
<dbReference type="AlphaFoldDB" id="A0A7R8VUI3"/>
<keyword evidence="7" id="KW-0809">Transit peptide</keyword>
<sequence length="705" mass="80157">MKFLLKSSISALHHTKWRDCISRLSVSTWSTLATAFNTRPGRKLNFGAAISNTGLFNLPELRSHEGFYELQNRAIQNSERLIGESQDPNRSRKMVAIFDELSDTLCKVADLAEFIRIADPRPDYAQAAEDACVSISGIVEKLNTDRDLYWALRNTVDNADKFSTTLVDNHVSRLFLFDFEQCGIHLPEAQRQRVVHLNDTILQLGQRFMSGAVTPRIVSKSVIPESIREYFTVEGEHIVVSGVFGDSPNPLAREAAYKVFFCPDQQQETIISELLRLRYELARTCGFPTYGHRALKASTAETPGMVMEFLNTLGGELKNHADDDFKTMAEMKRSDGSFNTSLCPWDTAYYTQVAKRDWLQVGSSEFSPYLSLGSCMEGLNTLVNKLYGISFVNDPVETGEVWAEDIYKLAVTHEEEGLLGHIYCDFYERKGKPNQDCHFTIRGGKELPDGSYQNPIVVLMLNFPTPRWSSPSLLTPGMLENLFHEMGHAMHSMLARTKYQHVTGTRCSTDFAEVPSVLMEYFAADPRVLASFARHFQTQEKMPDDMLTRLCASKHLFAASEMQLQVFYSVLDQVYHGAHPLERSLVDTLAELQNKYYGIPHVPNSAFHLRFSHLVGYGAKYYSYLLSRAVASWIWHQYFEREPLNRRSGERYRRECLAHGGGKPSRDLVAQFLGKEVTPSNLVYSLVNEIDRKRRTIEKLRNGKC</sequence>
<dbReference type="InterPro" id="IPR001567">
    <property type="entry name" value="Pept_M3A_M3B_dom"/>
</dbReference>
<reference evidence="12" key="1">
    <citation type="submission" date="2020-11" db="EMBL/GenBank/DDBJ databases">
        <authorList>
            <person name="Tran Van P."/>
        </authorList>
    </citation>
    <scope>NUCLEOTIDE SEQUENCE</scope>
</reference>
<keyword evidence="3 10" id="KW-0645">Protease</keyword>
<dbReference type="Gene3D" id="1.10.1370.10">
    <property type="entry name" value="Neurolysin, domain 3"/>
    <property type="match status" value="1"/>
</dbReference>
<dbReference type="InterPro" id="IPR033851">
    <property type="entry name" value="M3A_MIP"/>
</dbReference>
<organism evidence="12">
    <name type="scientific">Timema douglasi</name>
    <name type="common">Walking stick</name>
    <dbReference type="NCBI Taxonomy" id="61478"/>
    <lineage>
        <taxon>Eukaryota</taxon>
        <taxon>Metazoa</taxon>
        <taxon>Ecdysozoa</taxon>
        <taxon>Arthropoda</taxon>
        <taxon>Hexapoda</taxon>
        <taxon>Insecta</taxon>
        <taxon>Pterygota</taxon>
        <taxon>Neoptera</taxon>
        <taxon>Polyneoptera</taxon>
        <taxon>Phasmatodea</taxon>
        <taxon>Timematodea</taxon>
        <taxon>Timematoidea</taxon>
        <taxon>Timematidae</taxon>
        <taxon>Timema</taxon>
    </lineage>
</organism>
<name>A0A7R8VUI3_TIMDO</name>
<dbReference type="CDD" id="cd06457">
    <property type="entry name" value="M3A_MIP"/>
    <property type="match status" value="1"/>
</dbReference>
<evidence type="ECO:0000256" key="3">
    <source>
        <dbReference type="ARBA" id="ARBA00022670"/>
    </source>
</evidence>
<dbReference type="Gene3D" id="3.40.390.10">
    <property type="entry name" value="Collagenase (Catalytic Domain)"/>
    <property type="match status" value="1"/>
</dbReference>
<evidence type="ECO:0000256" key="4">
    <source>
        <dbReference type="ARBA" id="ARBA00022723"/>
    </source>
</evidence>
<keyword evidence="6 10" id="KW-0862">Zinc</keyword>
<keyword evidence="5 10" id="KW-0378">Hydrolase</keyword>
<dbReference type="EMBL" id="OA573797">
    <property type="protein sequence ID" value="CAD7205033.1"/>
    <property type="molecule type" value="Genomic_DNA"/>
</dbReference>
<comment type="similarity">
    <text evidence="2 10">Belongs to the peptidase M3 family.</text>
</comment>
<dbReference type="PANTHER" id="PTHR11804">
    <property type="entry name" value="PROTEASE M3 THIMET OLIGOPEPTIDASE-RELATED"/>
    <property type="match status" value="1"/>
</dbReference>
<dbReference type="SUPFAM" id="SSF55486">
    <property type="entry name" value="Metalloproteases ('zincins'), catalytic domain"/>
    <property type="match status" value="1"/>
</dbReference>
<dbReference type="GO" id="GO:0006518">
    <property type="term" value="P:peptide metabolic process"/>
    <property type="evidence" value="ECO:0007669"/>
    <property type="project" value="TreeGrafter"/>
</dbReference>
<dbReference type="GO" id="GO:0046872">
    <property type="term" value="F:metal ion binding"/>
    <property type="evidence" value="ECO:0007669"/>
    <property type="project" value="UniProtKB-UniRule"/>
</dbReference>
<dbReference type="GO" id="GO:0004222">
    <property type="term" value="F:metalloendopeptidase activity"/>
    <property type="evidence" value="ECO:0007669"/>
    <property type="project" value="InterPro"/>
</dbReference>